<dbReference type="AlphaFoldDB" id="M1Z523"/>
<dbReference type="SUPFAM" id="SSF109604">
    <property type="entry name" value="HD-domain/PDEase-like"/>
    <property type="match status" value="2"/>
</dbReference>
<evidence type="ECO:0000313" key="4">
    <source>
        <dbReference type="Proteomes" id="UP000245423"/>
    </source>
</evidence>
<evidence type="ECO:0000259" key="1">
    <source>
        <dbReference type="PROSITE" id="PS51831"/>
    </source>
</evidence>
<dbReference type="InterPro" id="IPR037522">
    <property type="entry name" value="HD_GYP_dom"/>
</dbReference>
<accession>M1Z523</accession>
<protein>
    <submittedName>
        <fullName evidence="3">Fusion HD-GYP domain and HD-hydrolase domain</fullName>
    </submittedName>
</protein>
<dbReference type="EMBL" id="LT669839">
    <property type="protein sequence ID" value="SHD76037.1"/>
    <property type="molecule type" value="Genomic_DNA"/>
</dbReference>
<dbReference type="Proteomes" id="UP000245423">
    <property type="component" value="Chromosome 1"/>
</dbReference>
<dbReference type="PANTHER" id="PTHR43155:SF1">
    <property type="entry name" value="3'3'-CGAMP-SPECIFIC PHOSPHODIESTERASE 1"/>
    <property type="match status" value="1"/>
</dbReference>
<dbReference type="RefSeq" id="WP_005582435.1">
    <property type="nucleotide sequence ID" value="NZ_LT669839.1"/>
</dbReference>
<dbReference type="PROSITE" id="PS51831">
    <property type="entry name" value="HD"/>
    <property type="match status" value="2"/>
</dbReference>
<dbReference type="PANTHER" id="PTHR43155">
    <property type="entry name" value="CYCLIC DI-GMP PHOSPHODIESTERASE PA4108-RELATED"/>
    <property type="match status" value="1"/>
</dbReference>
<dbReference type="HOGENOM" id="CLU_040286_2_0_9"/>
<keyword evidence="4" id="KW-1185">Reference proteome</keyword>
<name>M1Z523_9FIRM</name>
<evidence type="ECO:0000313" key="3">
    <source>
        <dbReference type="EMBL" id="SHD76037.1"/>
    </source>
</evidence>
<dbReference type="InterPro" id="IPR003607">
    <property type="entry name" value="HD/PDEase_dom"/>
</dbReference>
<organism evidence="3 4">
    <name type="scientific">[Clostridium] ultunense Esp</name>
    <dbReference type="NCBI Taxonomy" id="1288971"/>
    <lineage>
        <taxon>Bacteria</taxon>
        <taxon>Bacillati</taxon>
        <taxon>Bacillota</taxon>
        <taxon>Tissierellia</taxon>
        <taxon>Tissierellales</taxon>
        <taxon>Tepidimicrobiaceae</taxon>
        <taxon>Schnuerera</taxon>
    </lineage>
</organism>
<feature type="domain" description="HD" evidence="1">
    <location>
        <begin position="27"/>
        <end position="145"/>
    </location>
</feature>
<feature type="domain" description="HD-GYP" evidence="2">
    <location>
        <begin position="216"/>
        <end position="402"/>
    </location>
</feature>
<dbReference type="SMART" id="SM00471">
    <property type="entry name" value="HDc"/>
    <property type="match status" value="2"/>
</dbReference>
<dbReference type="InterPro" id="IPR006674">
    <property type="entry name" value="HD_domain"/>
</dbReference>
<keyword evidence="3" id="KW-0378">Hydrolase</keyword>
<evidence type="ECO:0000259" key="2">
    <source>
        <dbReference type="PROSITE" id="PS51832"/>
    </source>
</evidence>
<proteinExistence type="predicted"/>
<dbReference type="GO" id="GO:0016787">
    <property type="term" value="F:hydrolase activity"/>
    <property type="evidence" value="ECO:0007669"/>
    <property type="project" value="UniProtKB-KW"/>
</dbReference>
<gene>
    <name evidence="3" type="ORF">CUESP1_0653</name>
</gene>
<reference evidence="3 4" key="1">
    <citation type="submission" date="2016-11" db="EMBL/GenBank/DDBJ databases">
        <authorList>
            <person name="Manzoor S."/>
        </authorList>
    </citation>
    <scope>NUCLEOTIDE SEQUENCE [LARGE SCALE GENOMIC DNA]</scope>
    <source>
        <strain evidence="3">Clostridium ultunense strain Esp</strain>
    </source>
</reference>
<dbReference type="CDD" id="cd00077">
    <property type="entry name" value="HDc"/>
    <property type="match status" value="2"/>
</dbReference>
<dbReference type="OrthoDB" id="9804747at2"/>
<dbReference type="PROSITE" id="PS51832">
    <property type="entry name" value="HD_GYP"/>
    <property type="match status" value="2"/>
</dbReference>
<dbReference type="Pfam" id="PF13487">
    <property type="entry name" value="HD_5"/>
    <property type="match status" value="2"/>
</dbReference>
<feature type="domain" description="HD-GYP" evidence="2">
    <location>
        <begin position="5"/>
        <end position="198"/>
    </location>
</feature>
<sequence length="402" mass="46779">MDKKLKIKLGQLLTSLSFALDVAENRYFNHSRRTAYIAYCLAKEMELKEEDIIDIYYTSLIHDIGMAGHLSNYTVKKIHFNEDLRKEHCFNGYKILDKLPLKREMKEYILYHHEEWKGTGPYGLIENEIPLAAQIIHLADYFELFFVREIRNGNQFQDLDRIYKWLKMHRNKMFSNEICEVFSSVILKEKFWLDLMSINIGQALQIIEPGKDISIDIHDLHKISGAFSMLIDAKSRFTYEHSKEISKITGKFAAYLGYNPIMIEKLTIAANLHDIGKFVVPLNILEKPGKLSNSEFEIIKSHVYYTKLILKQVEGLEDIAEWAGNHHEKLNGTGYPEKLDERTLTKEDQIIAFADIYQALTEDRPYRKGMEPKKAISIMDGMADRGEICNSMLSDFKQVVLY</sequence>
<dbReference type="Gene3D" id="1.10.3210.10">
    <property type="entry name" value="Hypothetical protein af1432"/>
    <property type="match status" value="2"/>
</dbReference>
<feature type="domain" description="HD" evidence="1">
    <location>
        <begin position="238"/>
        <end position="360"/>
    </location>
</feature>